<accession>A0A1R3I6L3</accession>
<protein>
    <recommendedName>
        <fullName evidence="6">Protein FAR1-RELATED SEQUENCE</fullName>
    </recommendedName>
</protein>
<reference evidence="10" key="1">
    <citation type="submission" date="2013-09" db="EMBL/GenBank/DDBJ databases">
        <title>Corchorus olitorius genome sequencing.</title>
        <authorList>
            <person name="Alam M."/>
            <person name="Haque M.S."/>
            <person name="Islam M.S."/>
            <person name="Emdad E.M."/>
            <person name="Islam M.M."/>
            <person name="Ahmed B."/>
            <person name="Halim A."/>
            <person name="Hossen Q.M.M."/>
            <person name="Hossain M.Z."/>
            <person name="Ahmed R."/>
            <person name="Khan M.M."/>
            <person name="Islam R."/>
            <person name="Rashid M.M."/>
            <person name="Khan S.A."/>
            <person name="Rahman M.S."/>
            <person name="Alam M."/>
            <person name="Yahiya A.S."/>
            <person name="Khan M.S."/>
            <person name="Azam M.S."/>
            <person name="Haque T."/>
            <person name="Lashkar M.Z.H."/>
            <person name="Akhand A.I."/>
            <person name="Morshed G."/>
            <person name="Roy S."/>
            <person name="Uddin K.S."/>
            <person name="Rabeya T."/>
            <person name="Hossain A.S."/>
            <person name="Chowdhury A."/>
            <person name="Snigdha A.R."/>
            <person name="Mortoza M.S."/>
            <person name="Matin S.A."/>
            <person name="Hoque S.M.E."/>
            <person name="Islam M.K."/>
            <person name="Roy D.K."/>
            <person name="Haider R."/>
            <person name="Moosa M.M."/>
            <person name="Elias S.M."/>
            <person name="Hasan A.M."/>
            <person name="Jahan S."/>
            <person name="Shafiuddin M."/>
            <person name="Mahmood N."/>
            <person name="Shommy N.S."/>
        </authorList>
    </citation>
    <scope>NUCLEOTIDE SEQUENCE [LARGE SCALE GENOMIC DNA]</scope>
    <source>
        <strain evidence="10">cv. O-4</strain>
    </source>
</reference>
<sequence length="494" mass="57816">MSKLTEKLNGYTDYEEIKQVLQTVVYDSSTESEFENGWSLMIDTYNLTDNEWLGGLYRERQRWVPAYVKSSFWAGMSTTQRSESINAFFKGYISHKTTLKQFVELYDVALKSKVEKENLADFESFNSWYECLSNYDIEKQFQRVYTNAKFKEFQDELKGKFYCHPSLMKTENLIYEYKVVEDVQVGEKRKDVVFLVQFNEVDSEVNCKCRLFEFRGILCRHALSVLIDRRVNEVPQKYILSRWRKDLKRRYNFIKSSYNPLCSQTERCERMTKEFQKVIVLAADSEDKYELVLKGIEELKAQVANDELIDNQTIKRSASPSQSCADNRVPSRTNKVLSPLITRRRGRPSTKRKIPRIEEVIRKLKNKKKVQQIKENIGSEKSRAKKNLQQRKEVEQCEDTCLSSQNCNGMQSLESFNLGGYYPPIPFLGGYYPPTPFAPNIYHSSQESVIGFQGYFNQSGSGVYGGSQQTIPNRNWPQENPYTFEFNKDQHPKM</sequence>
<dbReference type="EMBL" id="AWUE01018801">
    <property type="protein sequence ID" value="OMO78200.1"/>
    <property type="molecule type" value="Genomic_DNA"/>
</dbReference>
<evidence type="ECO:0000256" key="6">
    <source>
        <dbReference type="RuleBase" id="RU367018"/>
    </source>
</evidence>
<keyword evidence="10" id="KW-1185">Reference proteome</keyword>
<keyword evidence="3 5" id="KW-0863">Zinc-finger</keyword>
<gene>
    <name evidence="9" type="ORF">COLO4_24813</name>
</gene>
<evidence type="ECO:0000256" key="5">
    <source>
        <dbReference type="PROSITE-ProRule" id="PRU00325"/>
    </source>
</evidence>
<dbReference type="GO" id="GO:0005634">
    <property type="term" value="C:nucleus"/>
    <property type="evidence" value="ECO:0007669"/>
    <property type="project" value="UniProtKB-SubCell"/>
</dbReference>
<dbReference type="Proteomes" id="UP000187203">
    <property type="component" value="Unassembled WGS sequence"/>
</dbReference>
<proteinExistence type="inferred from homology"/>
<dbReference type="GO" id="GO:0006355">
    <property type="term" value="P:regulation of DNA-templated transcription"/>
    <property type="evidence" value="ECO:0007669"/>
    <property type="project" value="UniProtKB-UniRule"/>
</dbReference>
<dbReference type="AlphaFoldDB" id="A0A1R3I6L3"/>
<comment type="function">
    <text evidence="6">Putative transcription activator involved in regulating light control of development.</text>
</comment>
<dbReference type="SMART" id="SM00575">
    <property type="entry name" value="ZnF_PMZ"/>
    <property type="match status" value="1"/>
</dbReference>
<evidence type="ECO:0000259" key="8">
    <source>
        <dbReference type="PROSITE" id="PS50966"/>
    </source>
</evidence>
<dbReference type="PANTHER" id="PTHR31669">
    <property type="entry name" value="PROTEIN FAR1-RELATED SEQUENCE 10-RELATED"/>
    <property type="match status" value="1"/>
</dbReference>
<dbReference type="PROSITE" id="PS50966">
    <property type="entry name" value="ZF_SWIM"/>
    <property type="match status" value="1"/>
</dbReference>
<dbReference type="STRING" id="93759.A0A1R3I6L3"/>
<comment type="similarity">
    <text evidence="1 6">Belongs to the FHY3/FAR1 family.</text>
</comment>
<evidence type="ECO:0000256" key="4">
    <source>
        <dbReference type="ARBA" id="ARBA00022833"/>
    </source>
</evidence>
<keyword evidence="6" id="KW-0539">Nucleus</keyword>
<dbReference type="OrthoDB" id="1928232at2759"/>
<dbReference type="InterPro" id="IPR031052">
    <property type="entry name" value="FHY3/FAR1"/>
</dbReference>
<feature type="region of interest" description="Disordered" evidence="7">
    <location>
        <begin position="472"/>
        <end position="494"/>
    </location>
</feature>
<keyword evidence="2 6" id="KW-0479">Metal-binding</keyword>
<feature type="domain" description="SWIM-type" evidence="8">
    <location>
        <begin position="194"/>
        <end position="230"/>
    </location>
</feature>
<organism evidence="9 10">
    <name type="scientific">Corchorus olitorius</name>
    <dbReference type="NCBI Taxonomy" id="93759"/>
    <lineage>
        <taxon>Eukaryota</taxon>
        <taxon>Viridiplantae</taxon>
        <taxon>Streptophyta</taxon>
        <taxon>Embryophyta</taxon>
        <taxon>Tracheophyta</taxon>
        <taxon>Spermatophyta</taxon>
        <taxon>Magnoliopsida</taxon>
        <taxon>eudicotyledons</taxon>
        <taxon>Gunneridae</taxon>
        <taxon>Pentapetalae</taxon>
        <taxon>rosids</taxon>
        <taxon>malvids</taxon>
        <taxon>Malvales</taxon>
        <taxon>Malvaceae</taxon>
        <taxon>Grewioideae</taxon>
        <taxon>Apeibeae</taxon>
        <taxon>Corchorus</taxon>
    </lineage>
</organism>
<evidence type="ECO:0000313" key="10">
    <source>
        <dbReference type="Proteomes" id="UP000187203"/>
    </source>
</evidence>
<feature type="compositionally biased region" description="Polar residues" evidence="7">
    <location>
        <begin position="472"/>
        <end position="481"/>
    </location>
</feature>
<dbReference type="Pfam" id="PF04434">
    <property type="entry name" value="SWIM"/>
    <property type="match status" value="1"/>
</dbReference>
<comment type="caution">
    <text evidence="9">The sequence shown here is derived from an EMBL/GenBank/DDBJ whole genome shotgun (WGS) entry which is preliminary data.</text>
</comment>
<evidence type="ECO:0000256" key="7">
    <source>
        <dbReference type="SAM" id="MobiDB-lite"/>
    </source>
</evidence>
<evidence type="ECO:0000256" key="2">
    <source>
        <dbReference type="ARBA" id="ARBA00022723"/>
    </source>
</evidence>
<dbReference type="PANTHER" id="PTHR31669:SF283">
    <property type="entry name" value="PROTEIN FAR1-RELATED SEQUENCE"/>
    <property type="match status" value="1"/>
</dbReference>
<keyword evidence="4 6" id="KW-0862">Zinc</keyword>
<evidence type="ECO:0000313" key="9">
    <source>
        <dbReference type="EMBL" id="OMO78200.1"/>
    </source>
</evidence>
<name>A0A1R3I6L3_9ROSI</name>
<evidence type="ECO:0000256" key="3">
    <source>
        <dbReference type="ARBA" id="ARBA00022771"/>
    </source>
</evidence>
<evidence type="ECO:0000256" key="1">
    <source>
        <dbReference type="ARBA" id="ARBA00005889"/>
    </source>
</evidence>
<dbReference type="InterPro" id="IPR007527">
    <property type="entry name" value="Znf_SWIM"/>
</dbReference>
<dbReference type="GO" id="GO:0008270">
    <property type="term" value="F:zinc ion binding"/>
    <property type="evidence" value="ECO:0007669"/>
    <property type="project" value="UniProtKB-UniRule"/>
</dbReference>
<comment type="subcellular location">
    <subcellularLocation>
        <location evidence="6">Nucleus</location>
    </subcellularLocation>
</comment>
<dbReference type="InterPro" id="IPR006564">
    <property type="entry name" value="Znf_PMZ"/>
</dbReference>